<reference evidence="3" key="1">
    <citation type="submission" date="2016-01" db="EMBL/GenBank/DDBJ databases">
        <title>Draft genome of Chromobacterium sp. F49.</title>
        <authorList>
            <person name="Hong K.W."/>
        </authorList>
    </citation>
    <scope>NUCLEOTIDE SEQUENCE [LARGE SCALE GENOMIC DNA]</scope>
    <source>
        <strain evidence="3">P7IIIA</strain>
    </source>
</reference>
<comment type="caution">
    <text evidence="2">The sequence shown here is derived from an EMBL/GenBank/DDBJ whole genome shotgun (WGS) entry which is preliminary data.</text>
</comment>
<dbReference type="AlphaFoldDB" id="A0A163SHW7"/>
<feature type="transmembrane region" description="Helical" evidence="1">
    <location>
        <begin position="120"/>
        <end position="139"/>
    </location>
</feature>
<proteinExistence type="predicted"/>
<keyword evidence="1" id="KW-0812">Transmembrane</keyword>
<protein>
    <recommendedName>
        <fullName evidence="4">ECF transporter S component</fullName>
    </recommendedName>
</protein>
<name>A0A163SHW7_9BACL</name>
<dbReference type="EMBL" id="LRFC01000001">
    <property type="protein sequence ID" value="KZE69128.1"/>
    <property type="molecule type" value="Genomic_DNA"/>
</dbReference>
<dbReference type="OrthoDB" id="1906856at2"/>
<feature type="transmembrane region" description="Helical" evidence="1">
    <location>
        <begin position="151"/>
        <end position="178"/>
    </location>
</feature>
<dbReference type="Proteomes" id="UP000076567">
    <property type="component" value="Unassembled WGS sequence"/>
</dbReference>
<feature type="transmembrane region" description="Helical" evidence="1">
    <location>
        <begin position="27"/>
        <end position="50"/>
    </location>
</feature>
<keyword evidence="1" id="KW-1133">Transmembrane helix</keyword>
<keyword evidence="3" id="KW-1185">Reference proteome</keyword>
<evidence type="ECO:0008006" key="4">
    <source>
        <dbReference type="Google" id="ProtNLM"/>
    </source>
</evidence>
<sequence length="186" mass="20759">MCIFRSVTEEVRLARISFRKQTRVKRLVLGSFLACIAATLQTAGGFLPGIGYFISPFATLPILLGSLFSLQMGIMSYFLTIPLLLIVFPSELFIFPLTTGLLGVGIGAGFYFFKKRWSVICIGALTLTLGIMILLYVFHFPVLGPVASHSFSFLTAGSILIFSFLYSWLWVELGILFFKKFKPFIL</sequence>
<keyword evidence="1" id="KW-0472">Membrane</keyword>
<feature type="transmembrane region" description="Helical" evidence="1">
    <location>
        <begin position="93"/>
        <end position="113"/>
    </location>
</feature>
<accession>A0A163SHW7</accession>
<organism evidence="2 3">
    <name type="scientific">Fictibacillus phosphorivorans</name>
    <dbReference type="NCBI Taxonomy" id="1221500"/>
    <lineage>
        <taxon>Bacteria</taxon>
        <taxon>Bacillati</taxon>
        <taxon>Bacillota</taxon>
        <taxon>Bacilli</taxon>
        <taxon>Bacillales</taxon>
        <taxon>Fictibacillaceae</taxon>
        <taxon>Fictibacillus</taxon>
    </lineage>
</organism>
<evidence type="ECO:0000256" key="1">
    <source>
        <dbReference type="SAM" id="Phobius"/>
    </source>
</evidence>
<feature type="transmembrane region" description="Helical" evidence="1">
    <location>
        <begin position="62"/>
        <end position="87"/>
    </location>
</feature>
<dbReference type="RefSeq" id="WP_066236475.1">
    <property type="nucleotide sequence ID" value="NZ_LRFC01000001.1"/>
</dbReference>
<gene>
    <name evidence="2" type="ORF">AWM68_02350</name>
</gene>
<evidence type="ECO:0000313" key="2">
    <source>
        <dbReference type="EMBL" id="KZE69128.1"/>
    </source>
</evidence>
<evidence type="ECO:0000313" key="3">
    <source>
        <dbReference type="Proteomes" id="UP000076567"/>
    </source>
</evidence>